<dbReference type="EMBL" id="CP002987">
    <property type="protein sequence ID" value="AFA49987.1"/>
    <property type="molecule type" value="Genomic_DNA"/>
</dbReference>
<reference evidence="3" key="1">
    <citation type="submission" date="2011-07" db="EMBL/GenBank/DDBJ databases">
        <title>Complete genome sequence of Acetobacterium woodii.</title>
        <authorList>
            <person name="Poehlein A."/>
            <person name="Schmidt S."/>
            <person name="Kaster A.-K."/>
            <person name="Goenrich M."/>
            <person name="Vollmers J."/>
            <person name="Thuermer A."/>
            <person name="Gottschalk G."/>
            <person name="Thauer R.K."/>
            <person name="Daniel R."/>
            <person name="Mueller V."/>
        </authorList>
    </citation>
    <scope>NUCLEOTIDE SEQUENCE [LARGE SCALE GENOMIC DNA]</scope>
    <source>
        <strain evidence="3">ATCC 29683 / DSM 1030 / JCM 2381 / KCTC 1655 / WB1</strain>
    </source>
</reference>
<reference evidence="2 3" key="2">
    <citation type="journal article" date="2012" name="PLoS ONE">
        <title>An ancient pathway combining carbon dioxide fixation with the generation and utilization of a sodium ion gradient for ATP synthesis.</title>
        <authorList>
            <person name="Poehlein A."/>
            <person name="Schmidt S."/>
            <person name="Kaster A.K."/>
            <person name="Goenrich M."/>
            <person name="Vollmers J."/>
            <person name="Thurmer A."/>
            <person name="Bertsch J."/>
            <person name="Schuchmann K."/>
            <person name="Voigt B."/>
            <person name="Hecker M."/>
            <person name="Daniel R."/>
            <person name="Thauer R.K."/>
            <person name="Gottschalk G."/>
            <person name="Muller V."/>
        </authorList>
    </citation>
    <scope>NUCLEOTIDE SEQUENCE [LARGE SCALE GENOMIC DNA]</scope>
    <source>
        <strain evidence="3">ATCC 29683 / DSM 1030 / JCM 2381 / KCTC 1655 / WB1</strain>
    </source>
</reference>
<evidence type="ECO:0000313" key="3">
    <source>
        <dbReference type="Proteomes" id="UP000007177"/>
    </source>
</evidence>
<dbReference type="AlphaFoldDB" id="H6LK67"/>
<proteinExistence type="predicted"/>
<evidence type="ECO:0000313" key="2">
    <source>
        <dbReference type="EMBL" id="AFA49987.1"/>
    </source>
</evidence>
<keyword evidence="1" id="KW-0472">Membrane</keyword>
<keyword evidence="1" id="KW-0812">Transmembrane</keyword>
<keyword evidence="1" id="KW-1133">Transmembrane helix</keyword>
<feature type="transmembrane region" description="Helical" evidence="1">
    <location>
        <begin position="36"/>
        <end position="55"/>
    </location>
</feature>
<evidence type="ECO:0000256" key="1">
    <source>
        <dbReference type="SAM" id="Phobius"/>
    </source>
</evidence>
<dbReference type="KEGG" id="awo:Awo_c32590"/>
<feature type="transmembrane region" description="Helical" evidence="1">
    <location>
        <begin position="75"/>
        <end position="96"/>
    </location>
</feature>
<dbReference type="Proteomes" id="UP000007177">
    <property type="component" value="Chromosome"/>
</dbReference>
<keyword evidence="3" id="KW-1185">Reference proteome</keyword>
<dbReference type="HOGENOM" id="CLU_181354_0_0_9"/>
<protein>
    <submittedName>
        <fullName evidence="2">Uncharacterized protein</fullName>
    </submittedName>
</protein>
<feature type="transmembrane region" description="Helical" evidence="1">
    <location>
        <begin position="12"/>
        <end position="30"/>
    </location>
</feature>
<organism evidence="2 3">
    <name type="scientific">Acetobacterium woodii (strain ATCC 29683 / DSM 1030 / JCM 2381 / KCTC 1655 / WB1)</name>
    <dbReference type="NCBI Taxonomy" id="931626"/>
    <lineage>
        <taxon>Bacteria</taxon>
        <taxon>Bacillati</taxon>
        <taxon>Bacillota</taxon>
        <taxon>Clostridia</taxon>
        <taxon>Eubacteriales</taxon>
        <taxon>Eubacteriaceae</taxon>
        <taxon>Acetobacterium</taxon>
    </lineage>
</organism>
<gene>
    <name evidence="2" type="ordered locus">Awo_c32590</name>
</gene>
<name>H6LK67_ACEWD</name>
<sequence>MDEMEKDIALKSMRWGYAFTLLVLGIWMIAANITGGAWQLPFYIICGQNIVCFFARQLYRKQVDDEGWKKDISRFVIALVIILAVGLFIPLFLLGLK</sequence>
<dbReference type="STRING" id="931626.Awo_c32590"/>
<accession>H6LK67</accession>